<protein>
    <recommendedName>
        <fullName evidence="1">Autotransporter domain-containing protein</fullName>
    </recommendedName>
</protein>
<dbReference type="InterPro" id="IPR036709">
    <property type="entry name" value="Autotransporte_beta_dom_sf"/>
</dbReference>
<reference evidence="2 3" key="1">
    <citation type="submission" date="2017-09" db="EMBL/GenBank/DDBJ databases">
        <title>Biodiversity and function of Thalassospira species in the particle-attached aromatic-hydrocarbon-degrading consortia from the surface seawater of the China South Sea.</title>
        <authorList>
            <person name="Dong C."/>
            <person name="Lai Q."/>
            <person name="Shao Z."/>
        </authorList>
    </citation>
    <scope>NUCLEOTIDE SEQUENCE [LARGE SCALE GENOMIC DNA]</scope>
    <source>
        <strain evidence="2 3">139Z-12</strain>
    </source>
</reference>
<keyword evidence="3" id="KW-1185">Reference proteome</keyword>
<dbReference type="SMART" id="SM00869">
    <property type="entry name" value="Autotransporter"/>
    <property type="match status" value="1"/>
</dbReference>
<dbReference type="EMBL" id="NXGX01000004">
    <property type="protein sequence ID" value="PKR58536.1"/>
    <property type="molecule type" value="Genomic_DNA"/>
</dbReference>
<dbReference type="Pfam" id="PF03797">
    <property type="entry name" value="Autotransporter"/>
    <property type="match status" value="1"/>
</dbReference>
<gene>
    <name evidence="2" type="ORF">COO92_12480</name>
</gene>
<evidence type="ECO:0000259" key="1">
    <source>
        <dbReference type="PROSITE" id="PS51208"/>
    </source>
</evidence>
<evidence type="ECO:0000313" key="3">
    <source>
        <dbReference type="Proteomes" id="UP000233332"/>
    </source>
</evidence>
<organism evidence="2 3">
    <name type="scientific">Thalassospira lohafexi</name>
    <dbReference type="NCBI Taxonomy" id="744227"/>
    <lineage>
        <taxon>Bacteria</taxon>
        <taxon>Pseudomonadati</taxon>
        <taxon>Pseudomonadota</taxon>
        <taxon>Alphaproteobacteria</taxon>
        <taxon>Rhodospirillales</taxon>
        <taxon>Thalassospiraceae</taxon>
        <taxon>Thalassospira</taxon>
    </lineage>
</organism>
<dbReference type="Proteomes" id="UP000233332">
    <property type="component" value="Unassembled WGS sequence"/>
</dbReference>
<dbReference type="SUPFAM" id="SSF103515">
    <property type="entry name" value="Autotransporter"/>
    <property type="match status" value="1"/>
</dbReference>
<proteinExistence type="predicted"/>
<dbReference type="AlphaFoldDB" id="A0A2N3L716"/>
<comment type="caution">
    <text evidence="2">The sequence shown here is derived from an EMBL/GenBank/DDBJ whole genome shotgun (WGS) entry which is preliminary data.</text>
</comment>
<feature type="domain" description="Autotransporter" evidence="1">
    <location>
        <begin position="119"/>
        <end position="369"/>
    </location>
</feature>
<sequence>MSTSIEVSLLERHIVISKFSFAVVGAVCAFTAFQVSAETYTSGENAAGATVVAPTVGRTVTQANVSNISNHLDALVGNIGGGFGGGFGGGLSDALDGGEDKQSIALFDTKLQNGLAAGEEQRKTSVWANGSYTYVDDDKAGTEFDGDVKALNIGGDTRLTDDFLVGISLGYSKSDIDTTFNNGNYQEDAYTFAGYGLYEITNDLNFAAMIGHTWSSVDQDRQNGLTTSETDGETMFAATTLTQNFRFDRLGLQANVGYMWSDRDTDGYTESDANVVAATTAQTSQGRIGGGVSYDFETSSVLYTPFTSLSYLHDFSDEINDDANAFDTGLGLTVSSKDGMLEGTFQVKTQLGRDDYSQTTGSAMLRVNF</sequence>
<name>A0A2N3L716_9PROT</name>
<evidence type="ECO:0000313" key="2">
    <source>
        <dbReference type="EMBL" id="PKR58536.1"/>
    </source>
</evidence>
<accession>A0A2N3L716</accession>
<dbReference type="Gene3D" id="2.40.128.130">
    <property type="entry name" value="Autotransporter beta-domain"/>
    <property type="match status" value="1"/>
</dbReference>
<dbReference type="InterPro" id="IPR005546">
    <property type="entry name" value="Autotransporte_beta"/>
</dbReference>
<dbReference type="PROSITE" id="PS51208">
    <property type="entry name" value="AUTOTRANSPORTER"/>
    <property type="match status" value="1"/>
</dbReference>